<gene>
    <name evidence="1" type="ORF">K5V21_06105</name>
</gene>
<organism evidence="1 2">
    <name type="scientific">Clostridium sardiniense</name>
    <name type="common">Clostridium absonum</name>
    <dbReference type="NCBI Taxonomy" id="29369"/>
    <lineage>
        <taxon>Bacteria</taxon>
        <taxon>Bacillati</taxon>
        <taxon>Bacillota</taxon>
        <taxon>Clostridia</taxon>
        <taxon>Eubacteriales</taxon>
        <taxon>Clostridiaceae</taxon>
        <taxon>Clostridium</taxon>
    </lineage>
</organism>
<name>A0ABS7KWS8_CLOSR</name>
<dbReference type="RefSeq" id="WP_221859969.1">
    <property type="nucleotide sequence ID" value="NZ_JAIKTU010000004.1"/>
</dbReference>
<dbReference type="EMBL" id="JAIKTU010000004">
    <property type="protein sequence ID" value="MBY0755027.1"/>
    <property type="molecule type" value="Genomic_DNA"/>
</dbReference>
<dbReference type="Gene3D" id="1.10.246.150">
    <property type="match status" value="1"/>
</dbReference>
<dbReference type="InterPro" id="IPR021146">
    <property type="entry name" value="Phage_gp6-like_head-tail"/>
</dbReference>
<protein>
    <submittedName>
        <fullName evidence="1">Phage head-tail connector protein</fullName>
    </submittedName>
</protein>
<evidence type="ECO:0000313" key="2">
    <source>
        <dbReference type="Proteomes" id="UP001299068"/>
    </source>
</evidence>
<comment type="caution">
    <text evidence="1">The sequence shown here is derived from an EMBL/GenBank/DDBJ whole genome shotgun (WGS) entry which is preliminary data.</text>
</comment>
<proteinExistence type="predicted"/>
<sequence>MDKNILVEKIRRRSVAARNKDVMVILDLIEESQFDILDYTNLSEMPEGLKGALIELVIIKCNKLGNEGISSESYSGVSQTFIRDWPKDLKRKIRKFKKLSW</sequence>
<dbReference type="Proteomes" id="UP001299068">
    <property type="component" value="Unassembled WGS sequence"/>
</dbReference>
<dbReference type="InterPro" id="IPR053746">
    <property type="entry name" value="Viral_HT_Connector_Assembly"/>
</dbReference>
<keyword evidence="2" id="KW-1185">Reference proteome</keyword>
<accession>A0ABS7KWS8</accession>
<dbReference type="Pfam" id="PF05135">
    <property type="entry name" value="Phage_connect_1"/>
    <property type="match status" value="1"/>
</dbReference>
<reference evidence="1 2" key="1">
    <citation type="journal article" date="2021" name="Cell Host Microbe">
        <title>in vivo commensal control of Clostridioides difficile virulence.</title>
        <authorList>
            <person name="Girinathan B.P."/>
            <person name="Dibenedetto N."/>
            <person name="Worley J.N."/>
            <person name="Peltier J."/>
            <person name="Arrieta-Ortiz M.L."/>
            <person name="Rupa Christinal Immanuel S."/>
            <person name="Lavin R."/>
            <person name="Delaney M.L."/>
            <person name="Cummins C."/>
            <person name="Hoffmann M."/>
            <person name="Luo Y."/>
            <person name="Gonzalez-Escalona N."/>
            <person name="Allard M."/>
            <person name="Onderdonk A.B."/>
            <person name="Gerber G.K."/>
            <person name="Sonenshein A.L."/>
            <person name="Baliga N."/>
            <person name="Dupuy B."/>
            <person name="Bry L."/>
        </authorList>
    </citation>
    <scope>NUCLEOTIDE SEQUENCE [LARGE SCALE GENOMIC DNA]</scope>
    <source>
        <strain evidence="1 2">DSM 599</strain>
    </source>
</reference>
<evidence type="ECO:0000313" key="1">
    <source>
        <dbReference type="EMBL" id="MBY0755027.1"/>
    </source>
</evidence>